<protein>
    <submittedName>
        <fullName evidence="2">Nuclear transport factor 2 family protein</fullName>
    </submittedName>
</protein>
<dbReference type="Pfam" id="PF13474">
    <property type="entry name" value="SnoaL_3"/>
    <property type="match status" value="1"/>
</dbReference>
<evidence type="ECO:0000259" key="1">
    <source>
        <dbReference type="Pfam" id="PF13474"/>
    </source>
</evidence>
<gene>
    <name evidence="2" type="ORF">GCM10009118_06710</name>
</gene>
<proteinExistence type="predicted"/>
<keyword evidence="3" id="KW-1185">Reference proteome</keyword>
<feature type="domain" description="SnoaL-like" evidence="1">
    <location>
        <begin position="25"/>
        <end position="137"/>
    </location>
</feature>
<dbReference type="Proteomes" id="UP001501126">
    <property type="component" value="Unassembled WGS sequence"/>
</dbReference>
<dbReference type="SUPFAM" id="SSF54427">
    <property type="entry name" value="NTF2-like"/>
    <property type="match status" value="1"/>
</dbReference>
<accession>A0ABN1MMY7</accession>
<sequence length="151" mass="17975">MKWSFLWITLVLSFSGFSQTEELDSLMEIWHSAAAQSDWDSYAELLSDDFVFLGTDPSERWEKEEFETFARPYFKKGNGWKFSTISRTWYLSYDASTAWFEEELDTWMNNCRGTGVLEQDQQTGEWKLRHYSLSVLIENEKIESFIELRKN</sequence>
<evidence type="ECO:0000313" key="3">
    <source>
        <dbReference type="Proteomes" id="UP001501126"/>
    </source>
</evidence>
<dbReference type="Gene3D" id="3.10.450.50">
    <property type="match status" value="1"/>
</dbReference>
<dbReference type="EMBL" id="BAAAFH010000003">
    <property type="protein sequence ID" value="GAA0874263.1"/>
    <property type="molecule type" value="Genomic_DNA"/>
</dbReference>
<dbReference type="RefSeq" id="WP_343785141.1">
    <property type="nucleotide sequence ID" value="NZ_BAAAFH010000003.1"/>
</dbReference>
<reference evidence="2 3" key="1">
    <citation type="journal article" date="2019" name="Int. J. Syst. Evol. Microbiol.">
        <title>The Global Catalogue of Microorganisms (GCM) 10K type strain sequencing project: providing services to taxonomists for standard genome sequencing and annotation.</title>
        <authorList>
            <consortium name="The Broad Institute Genomics Platform"/>
            <consortium name="The Broad Institute Genome Sequencing Center for Infectious Disease"/>
            <person name="Wu L."/>
            <person name="Ma J."/>
        </authorList>
    </citation>
    <scope>NUCLEOTIDE SEQUENCE [LARGE SCALE GENOMIC DNA]</scope>
    <source>
        <strain evidence="2 3">JCM 16083</strain>
    </source>
</reference>
<comment type="caution">
    <text evidence="2">The sequence shown here is derived from an EMBL/GenBank/DDBJ whole genome shotgun (WGS) entry which is preliminary data.</text>
</comment>
<evidence type="ECO:0000313" key="2">
    <source>
        <dbReference type="EMBL" id="GAA0874263.1"/>
    </source>
</evidence>
<dbReference type="InterPro" id="IPR032710">
    <property type="entry name" value="NTF2-like_dom_sf"/>
</dbReference>
<organism evidence="2 3">
    <name type="scientific">Wandonia haliotis</name>
    <dbReference type="NCBI Taxonomy" id="574963"/>
    <lineage>
        <taxon>Bacteria</taxon>
        <taxon>Pseudomonadati</taxon>
        <taxon>Bacteroidota</taxon>
        <taxon>Flavobacteriia</taxon>
        <taxon>Flavobacteriales</taxon>
        <taxon>Crocinitomicaceae</taxon>
        <taxon>Wandonia</taxon>
    </lineage>
</organism>
<dbReference type="InterPro" id="IPR037401">
    <property type="entry name" value="SnoaL-like"/>
</dbReference>
<name>A0ABN1MMY7_9FLAO</name>